<evidence type="ECO:0000259" key="10">
    <source>
        <dbReference type="PROSITE" id="PS50146"/>
    </source>
</evidence>
<dbReference type="InterPro" id="IPR050187">
    <property type="entry name" value="Lipid_Phosphate_FormReg"/>
</dbReference>
<dbReference type="PANTHER" id="PTHR12358">
    <property type="entry name" value="SPHINGOSINE KINASE"/>
    <property type="match status" value="1"/>
</dbReference>
<protein>
    <submittedName>
        <fullName evidence="11">Diacylglycerol kinase</fullName>
    </submittedName>
</protein>
<dbReference type="GO" id="GO:0016301">
    <property type="term" value="F:kinase activity"/>
    <property type="evidence" value="ECO:0007669"/>
    <property type="project" value="UniProtKB-KW"/>
</dbReference>
<evidence type="ECO:0000256" key="7">
    <source>
        <dbReference type="ARBA" id="ARBA00023209"/>
    </source>
</evidence>
<comment type="cofactor">
    <cofactor evidence="1">
        <name>Mg(2+)</name>
        <dbReference type="ChEBI" id="CHEBI:18420"/>
    </cofactor>
</comment>
<dbReference type="InterPro" id="IPR016064">
    <property type="entry name" value="NAD/diacylglycerol_kinase_sf"/>
</dbReference>
<dbReference type="EMBL" id="WPCU01000004">
    <property type="protein sequence ID" value="MVA75375.1"/>
    <property type="molecule type" value="Genomic_DNA"/>
</dbReference>
<keyword evidence="8" id="KW-1208">Phospholipid metabolism</keyword>
<dbReference type="Proteomes" id="UP000435304">
    <property type="component" value="Unassembled WGS sequence"/>
</dbReference>
<dbReference type="Pfam" id="PF19279">
    <property type="entry name" value="YegS_C"/>
    <property type="match status" value="1"/>
</dbReference>
<dbReference type="InterPro" id="IPR045540">
    <property type="entry name" value="YegS/DAGK_C"/>
</dbReference>
<dbReference type="PANTHER" id="PTHR12358:SF54">
    <property type="entry name" value="SPHINGOSINE KINASE RELATED PROTEIN"/>
    <property type="match status" value="1"/>
</dbReference>
<dbReference type="GO" id="GO:0005524">
    <property type="term" value="F:ATP binding"/>
    <property type="evidence" value="ECO:0007669"/>
    <property type="project" value="UniProtKB-KW"/>
</dbReference>
<evidence type="ECO:0000256" key="2">
    <source>
        <dbReference type="ARBA" id="ARBA00005983"/>
    </source>
</evidence>
<comment type="similarity">
    <text evidence="2">Belongs to the diacylglycerol/lipid kinase family.</text>
</comment>
<comment type="caution">
    <text evidence="11">The sequence shown here is derived from an EMBL/GenBank/DDBJ whole genome shotgun (WGS) entry which is preliminary data.</text>
</comment>
<keyword evidence="5 11" id="KW-0418">Kinase</keyword>
<keyword evidence="7" id="KW-0594">Phospholipid biosynthesis</keyword>
<evidence type="ECO:0000256" key="1">
    <source>
        <dbReference type="ARBA" id="ARBA00001946"/>
    </source>
</evidence>
<dbReference type="Gene3D" id="3.40.50.10330">
    <property type="entry name" value="Probable inorganic polyphosphate/atp-NAD kinase, domain 1"/>
    <property type="match status" value="1"/>
</dbReference>
<accession>A0A6A9UUG0</accession>
<evidence type="ECO:0000256" key="9">
    <source>
        <dbReference type="SAM" id="MobiDB-lite"/>
    </source>
</evidence>
<dbReference type="PROSITE" id="PS50146">
    <property type="entry name" value="DAGK"/>
    <property type="match status" value="1"/>
</dbReference>
<evidence type="ECO:0000256" key="4">
    <source>
        <dbReference type="ARBA" id="ARBA00022741"/>
    </source>
</evidence>
<keyword evidence="3" id="KW-0808">Transferase</keyword>
<gene>
    <name evidence="11" type="ORF">GC722_04925</name>
</gene>
<keyword evidence="7" id="KW-0444">Lipid biosynthesis</keyword>
<name>A0A6A9UUG0_9ACTN</name>
<dbReference type="RefSeq" id="WP_156608436.1">
    <property type="nucleotide sequence ID" value="NZ_WPCU01000004.1"/>
</dbReference>
<sequence>MQPSDSDEPTRPGPEDSPPGKVPAPGSAQEAAQEVREEVREAEPETPKPPPRAAVVYNPIKVDVDVLRAAVDEAAAEAEWGETLWLETSAEDPGLQMTREAVEQGAKMVLAAGGDGTVRAVAHELLDGDVALGLVPLGTGNLLARNLGLELDDLADAVATAFAGEDKAIDAGVARMRRRDGTEDEHVFLVMAGLGLDAQMIEKTDDDLKAKVGWLAYAGGLLRAARGGTRIQLRIALDGGERVTRRVHTLLVGNCGTLPGNIVLLPEADITDGRFDIVMMRPRGPFGWLQIWSKIVVENGILHRSEVGRRIQGATREVRALRYQTAREVSVQLREPEPVELDGDAFGEVVGFDLEVRAGGLTVRVPRG</sequence>
<feature type="region of interest" description="Disordered" evidence="9">
    <location>
        <begin position="1"/>
        <end position="53"/>
    </location>
</feature>
<feature type="compositionally biased region" description="Basic and acidic residues" evidence="9">
    <location>
        <begin position="33"/>
        <end position="46"/>
    </location>
</feature>
<evidence type="ECO:0000313" key="12">
    <source>
        <dbReference type="Proteomes" id="UP000435304"/>
    </source>
</evidence>
<evidence type="ECO:0000256" key="3">
    <source>
        <dbReference type="ARBA" id="ARBA00022679"/>
    </source>
</evidence>
<dbReference type="InterPro" id="IPR001206">
    <property type="entry name" value="Diacylglycerol_kinase_cat_dom"/>
</dbReference>
<keyword evidence="4" id="KW-0547">Nucleotide-binding</keyword>
<dbReference type="GO" id="GO:0008654">
    <property type="term" value="P:phospholipid biosynthetic process"/>
    <property type="evidence" value="ECO:0007669"/>
    <property type="project" value="UniProtKB-KW"/>
</dbReference>
<evidence type="ECO:0000256" key="5">
    <source>
        <dbReference type="ARBA" id="ARBA00022777"/>
    </source>
</evidence>
<keyword evidence="7" id="KW-0443">Lipid metabolism</keyword>
<dbReference type="Pfam" id="PF00781">
    <property type="entry name" value="DAGK_cat"/>
    <property type="match status" value="1"/>
</dbReference>
<dbReference type="SMART" id="SM00046">
    <property type="entry name" value="DAGKc"/>
    <property type="match status" value="1"/>
</dbReference>
<evidence type="ECO:0000256" key="6">
    <source>
        <dbReference type="ARBA" id="ARBA00022840"/>
    </source>
</evidence>
<reference evidence="11 12" key="1">
    <citation type="submission" date="2019-12" db="EMBL/GenBank/DDBJ databases">
        <title>Auraticoccus cholistani sp. nov., an actinomycete isolated from soil of Cholistan desert.</title>
        <authorList>
            <person name="Cheema M.T."/>
        </authorList>
    </citation>
    <scope>NUCLEOTIDE SEQUENCE [LARGE SCALE GENOMIC DNA]</scope>
    <source>
        <strain evidence="11 12">F435</strain>
    </source>
</reference>
<organism evidence="11 12">
    <name type="scientific">Auraticoccus cholistanensis</name>
    <dbReference type="NCBI Taxonomy" id="2656650"/>
    <lineage>
        <taxon>Bacteria</taxon>
        <taxon>Bacillati</taxon>
        <taxon>Actinomycetota</taxon>
        <taxon>Actinomycetes</taxon>
        <taxon>Propionibacteriales</taxon>
        <taxon>Propionibacteriaceae</taxon>
        <taxon>Auraticoccus</taxon>
    </lineage>
</organism>
<keyword evidence="12" id="KW-1185">Reference proteome</keyword>
<proteinExistence type="inferred from homology"/>
<keyword evidence="6" id="KW-0067">ATP-binding</keyword>
<evidence type="ECO:0000313" key="11">
    <source>
        <dbReference type="EMBL" id="MVA75375.1"/>
    </source>
</evidence>
<evidence type="ECO:0000256" key="8">
    <source>
        <dbReference type="ARBA" id="ARBA00023264"/>
    </source>
</evidence>
<feature type="domain" description="DAGKc" evidence="10">
    <location>
        <begin position="48"/>
        <end position="178"/>
    </location>
</feature>
<dbReference type="InterPro" id="IPR017438">
    <property type="entry name" value="ATP-NAD_kinase_N"/>
</dbReference>
<dbReference type="AlphaFoldDB" id="A0A6A9UUG0"/>
<dbReference type="SUPFAM" id="SSF111331">
    <property type="entry name" value="NAD kinase/diacylglycerol kinase-like"/>
    <property type="match status" value="1"/>
</dbReference>
<dbReference type="Gene3D" id="2.60.200.40">
    <property type="match status" value="1"/>
</dbReference>